<name>M0NDC2_9EURY</name>
<sequence length="123" mass="13916">MGGSRRKEIEQHLPEEKIDEMLREAEDDDRFRRIGFVKNLYQGDTVAEAADRAGRSPATGGRWVKDWNEGGFAQLMPSYGGGRPPKLDEDEQDCSIENAVREYDHSVLASFLMLLSANRRTIS</sequence>
<evidence type="ECO:0000313" key="2">
    <source>
        <dbReference type="Proteomes" id="UP000011625"/>
    </source>
</evidence>
<proteinExistence type="predicted"/>
<dbReference type="EMBL" id="AOME01000002">
    <property type="protein sequence ID" value="EMA55861.1"/>
    <property type="molecule type" value="Genomic_DNA"/>
</dbReference>
<organism evidence="1 2">
    <name type="scientific">Halococcus salifodinae DSM 8989</name>
    <dbReference type="NCBI Taxonomy" id="1227456"/>
    <lineage>
        <taxon>Archaea</taxon>
        <taxon>Methanobacteriati</taxon>
        <taxon>Methanobacteriota</taxon>
        <taxon>Stenosarchaea group</taxon>
        <taxon>Halobacteria</taxon>
        <taxon>Halobacteriales</taxon>
        <taxon>Halococcaceae</taxon>
        <taxon>Halococcus</taxon>
    </lineage>
</organism>
<dbReference type="SUPFAM" id="SSF46689">
    <property type="entry name" value="Homeodomain-like"/>
    <property type="match status" value="1"/>
</dbReference>
<protein>
    <submittedName>
        <fullName evidence="1">Uncharacterized protein</fullName>
    </submittedName>
</protein>
<dbReference type="AlphaFoldDB" id="M0NDC2"/>
<keyword evidence="2" id="KW-1185">Reference proteome</keyword>
<dbReference type="InterPro" id="IPR009057">
    <property type="entry name" value="Homeodomain-like_sf"/>
</dbReference>
<accession>M0NDC2</accession>
<dbReference type="Proteomes" id="UP000011625">
    <property type="component" value="Unassembled WGS sequence"/>
</dbReference>
<comment type="caution">
    <text evidence="1">The sequence shown here is derived from an EMBL/GenBank/DDBJ whole genome shotgun (WGS) entry which is preliminary data.</text>
</comment>
<gene>
    <name evidence="1" type="ORF">C450_00015</name>
</gene>
<dbReference type="RefSeq" id="WP_005038523.1">
    <property type="nucleotide sequence ID" value="NZ_AOME01000002.1"/>
</dbReference>
<evidence type="ECO:0000313" key="1">
    <source>
        <dbReference type="EMBL" id="EMA55861.1"/>
    </source>
</evidence>
<reference evidence="1 2" key="1">
    <citation type="journal article" date="2014" name="PLoS Genet.">
        <title>Phylogenetically driven sequencing of extremely halophilic archaea reveals strategies for static and dynamic osmo-response.</title>
        <authorList>
            <person name="Becker E.A."/>
            <person name="Seitzer P.M."/>
            <person name="Tritt A."/>
            <person name="Larsen D."/>
            <person name="Krusor M."/>
            <person name="Yao A.I."/>
            <person name="Wu D."/>
            <person name="Madern D."/>
            <person name="Eisen J.A."/>
            <person name="Darling A.E."/>
            <person name="Facciotti M.T."/>
        </authorList>
    </citation>
    <scope>NUCLEOTIDE SEQUENCE [LARGE SCALE GENOMIC DNA]</scope>
    <source>
        <strain evidence="1 2">DSM 8989</strain>
    </source>
</reference>
<dbReference type="Pfam" id="PF13551">
    <property type="entry name" value="HTH_29"/>
    <property type="match status" value="1"/>
</dbReference>
<feature type="non-terminal residue" evidence="1">
    <location>
        <position position="123"/>
    </location>
</feature>